<evidence type="ECO:0000256" key="4">
    <source>
        <dbReference type="ARBA" id="ARBA00022737"/>
    </source>
</evidence>
<dbReference type="GO" id="GO:0031267">
    <property type="term" value="F:small GTPase binding"/>
    <property type="evidence" value="ECO:0007669"/>
    <property type="project" value="TreeGrafter"/>
</dbReference>
<keyword evidence="10" id="KW-1185">Reference proteome</keyword>
<dbReference type="InterPro" id="IPR006710">
    <property type="entry name" value="Glyco_hydro_43"/>
</dbReference>
<comment type="similarity">
    <text evidence="1">Belongs to the glycosyl hydrolase 43 family.</text>
</comment>
<feature type="site" description="Important for catalytic activity, responsible for pKa modulation of the active site Glu and correct orientation of both the proton donor and substrate" evidence="7">
    <location>
        <position position="156"/>
    </location>
</feature>
<keyword evidence="4" id="KW-0677">Repeat</keyword>
<gene>
    <name evidence="9" type="primary">NLRC3</name>
    <name evidence="9" type="ORF">AK812_SmicGene33277</name>
</gene>
<evidence type="ECO:0000256" key="7">
    <source>
        <dbReference type="PIRSR" id="PIRSR606710-2"/>
    </source>
</evidence>
<dbReference type="GO" id="GO:0004553">
    <property type="term" value="F:hydrolase activity, hydrolyzing O-glycosyl compounds"/>
    <property type="evidence" value="ECO:0007669"/>
    <property type="project" value="InterPro"/>
</dbReference>
<dbReference type="GO" id="GO:0006913">
    <property type="term" value="P:nucleocytoplasmic transport"/>
    <property type="evidence" value="ECO:0007669"/>
    <property type="project" value="TreeGrafter"/>
</dbReference>
<dbReference type="PANTHER" id="PTHR24113">
    <property type="entry name" value="RAN GTPASE-ACTIVATING PROTEIN 1"/>
    <property type="match status" value="1"/>
</dbReference>
<dbReference type="Gene3D" id="2.115.10.20">
    <property type="entry name" value="Glycosyl hydrolase domain, family 43"/>
    <property type="match status" value="1"/>
</dbReference>
<keyword evidence="2" id="KW-0343">GTPase activation</keyword>
<accession>A0A1Q9CS14</accession>
<dbReference type="SUPFAM" id="SSF75005">
    <property type="entry name" value="Arabinanase/levansucrase/invertase"/>
    <property type="match status" value="1"/>
</dbReference>
<dbReference type="Proteomes" id="UP000186817">
    <property type="component" value="Unassembled WGS sequence"/>
</dbReference>
<dbReference type="EMBL" id="LSRX01000961">
    <property type="protein sequence ID" value="OLP85702.1"/>
    <property type="molecule type" value="Genomic_DNA"/>
</dbReference>
<protein>
    <submittedName>
        <fullName evidence="9">Protein NLRC3</fullName>
    </submittedName>
</protein>
<keyword evidence="6" id="KW-0326">Glycosidase</keyword>
<dbReference type="GO" id="GO:0005975">
    <property type="term" value="P:carbohydrate metabolic process"/>
    <property type="evidence" value="ECO:0007669"/>
    <property type="project" value="InterPro"/>
</dbReference>
<sequence>MISGKLSSTADLLHMMLDKEASSVALSSKAAAFYWHPLSGSQPRHQRSTEGGCADPFAWKAADGLARLLCTGGHLPLFRGHLAPGSALAPVGAALAGRPPPWASSGDRWAPEDKQPSGEHRIGWALARGSNRTAGSWSRYAEGPLDLGGSKGGDIDPHLFRDADGTTYLLWKTDDNRVQANVTRIWMQRCSVTNSGISLVGRRAVILDSTGLWWVDSWAKGGSLVEGPEMLRRGGWYFLFFAAGCFCQESYAEGVARSREIWGPYEKLPIPLLSTGIVGWDASEGSAKIIGPGHASFPLEPDGSAKLIVWHASAGHNCHRRAYVARLEWPEVDGGWPIVDLPDPVQVHDSLWLQMSPLPLRVDGAVSLGILGLLLATVGLPVIEQALTDASAAAGLQMYPSPQKKYLARWRADKEAVKTEFPENTRGVRMLVLGSNMGTYELRTLPLFLRIPIPPYAVHEEPVINLVAAEDTSSRAFPLDARMRAGLRGILESKSDKTEASGQDRFDLQDPDALARFLRGADVRLGRQRPLPRRQEADSETFTVGRETRSALVSHEEIRDWASGTRQAVICSISHAWETREHPDPCRYQLEQIVSHAALYEAAFDAEVWVFYDFVSLFQFRRAPDSEEERSFRQAMNNMHVLYAHECTLTFRIESLTPDDVWEATKKNEQEQVPVYDVESGGVQRKPLKALVENRNKYTDRGWCKAEVEWSSLRTLNSQHQRIDEISTRKTGPDSLGSKMFSGRIPTTPEEFRIEMVQAAFTHRSDAESVIRLQEKIFLEKVLACEALVLEGLPVSEMQALARALPTYKKLKHLTIKTYTCSEQEARSLSEALAQIDLETLAVVDGFRGDKEGARAMVKAIAAVLKRDLSIKSIDLSGNSLGDEGAEALAAALQVNKSVNSIRMSFGNIRLEGAKAVAAALERNTSVTSIDISAHNMGDEEAKVIAAALKTNQSIKHIDLSHNSIGLTGGEALAAALQVNTSITSMNMWMNPKAAGAVAAALERNKSVASIDVRQADMAAEGCNAHDFNGINCCYEHLSDQDVQALAEVLKVNRSTAFINLQQVQMSREGAKAVAAALQTNEFVRDVDLRYNQIHDEGVKALAEALKVNKSVAFINLQGVQMGPQGAKAVAVAAALQSNKVIKKIILCHNPIRDEGTEALAEALKVNESVTSIDFSAKITDDGARALAEVLRVNKSLVHMDMSQCAQDPYDSLSRINMMSNKMGSEGAKAFAALLKTNPSVTEINLACNHIDDEGAEALAEGLRDNTSVVIMSLCHNVIGSEGTKALKEAVEGRKKNHPASPPLEVKLQVVSVEPEAHLSSTGSQLIFHAVGEEHTDIVRHLPLVPSDRTPLSETLESLQETYELPDFDLVVLSGGSRDKQSDELQALMKTGLLHNGTVVSAHGPGSEHDATGRYLMGLGNRSFNNQVHELEDGSAAILSIYRPRSRDEL</sequence>
<dbReference type="InterPro" id="IPR027038">
    <property type="entry name" value="RanGap"/>
</dbReference>
<dbReference type="SUPFAM" id="SSF52047">
    <property type="entry name" value="RNI-like"/>
    <property type="match status" value="2"/>
</dbReference>
<dbReference type="GO" id="GO:0005634">
    <property type="term" value="C:nucleus"/>
    <property type="evidence" value="ECO:0007669"/>
    <property type="project" value="TreeGrafter"/>
</dbReference>
<proteinExistence type="inferred from homology"/>
<evidence type="ECO:0000256" key="6">
    <source>
        <dbReference type="ARBA" id="ARBA00023295"/>
    </source>
</evidence>
<dbReference type="GO" id="GO:0048471">
    <property type="term" value="C:perinuclear region of cytoplasm"/>
    <property type="evidence" value="ECO:0007669"/>
    <property type="project" value="TreeGrafter"/>
</dbReference>
<reference evidence="9 10" key="1">
    <citation type="submission" date="2016-02" db="EMBL/GenBank/DDBJ databases">
        <title>Genome analysis of coral dinoflagellate symbionts highlights evolutionary adaptations to a symbiotic lifestyle.</title>
        <authorList>
            <person name="Aranda M."/>
            <person name="Li Y."/>
            <person name="Liew Y.J."/>
            <person name="Baumgarten S."/>
            <person name="Simakov O."/>
            <person name="Wilson M."/>
            <person name="Piel J."/>
            <person name="Ashoor H."/>
            <person name="Bougouffa S."/>
            <person name="Bajic V.B."/>
            <person name="Ryu T."/>
            <person name="Ravasi T."/>
            <person name="Bayer T."/>
            <person name="Micklem G."/>
            <person name="Kim H."/>
            <person name="Bhak J."/>
            <person name="Lajeunesse T.C."/>
            <person name="Voolstra C.R."/>
        </authorList>
    </citation>
    <scope>NUCLEOTIDE SEQUENCE [LARGE SCALE GENOMIC DNA]</scope>
    <source>
        <strain evidence="9 10">CCMP2467</strain>
    </source>
</reference>
<dbReference type="InterPro" id="IPR032675">
    <property type="entry name" value="LRR_dom_sf"/>
</dbReference>
<dbReference type="InterPro" id="IPR023296">
    <property type="entry name" value="Glyco_hydro_beta-prop_sf"/>
</dbReference>
<keyword evidence="5" id="KW-0378">Hydrolase</keyword>
<dbReference type="OrthoDB" id="414460at2759"/>
<dbReference type="GO" id="GO:0005096">
    <property type="term" value="F:GTPase activator activity"/>
    <property type="evidence" value="ECO:0007669"/>
    <property type="project" value="InterPro"/>
</dbReference>
<feature type="compositionally biased region" description="Basic and acidic residues" evidence="8">
    <location>
        <begin position="109"/>
        <end position="118"/>
    </location>
</feature>
<dbReference type="Pfam" id="PF13516">
    <property type="entry name" value="LRR_6"/>
    <property type="match status" value="5"/>
</dbReference>
<dbReference type="PANTHER" id="PTHR24113:SF12">
    <property type="entry name" value="RAN GTPASE-ACTIVATING PROTEIN 1"/>
    <property type="match status" value="1"/>
</dbReference>
<keyword evidence="3" id="KW-0433">Leucine-rich repeat</keyword>
<dbReference type="Pfam" id="PF04616">
    <property type="entry name" value="Glyco_hydro_43"/>
    <property type="match status" value="1"/>
</dbReference>
<dbReference type="SMART" id="SM00368">
    <property type="entry name" value="LRR_RI"/>
    <property type="match status" value="11"/>
</dbReference>
<evidence type="ECO:0000256" key="5">
    <source>
        <dbReference type="ARBA" id="ARBA00022801"/>
    </source>
</evidence>
<organism evidence="9 10">
    <name type="scientific">Symbiodinium microadriaticum</name>
    <name type="common">Dinoflagellate</name>
    <name type="synonym">Zooxanthella microadriatica</name>
    <dbReference type="NCBI Taxonomy" id="2951"/>
    <lineage>
        <taxon>Eukaryota</taxon>
        <taxon>Sar</taxon>
        <taxon>Alveolata</taxon>
        <taxon>Dinophyceae</taxon>
        <taxon>Suessiales</taxon>
        <taxon>Symbiodiniaceae</taxon>
        <taxon>Symbiodinium</taxon>
    </lineage>
</organism>
<name>A0A1Q9CS14_SYMMI</name>
<dbReference type="GO" id="GO:0005829">
    <property type="term" value="C:cytosol"/>
    <property type="evidence" value="ECO:0007669"/>
    <property type="project" value="TreeGrafter"/>
</dbReference>
<evidence type="ECO:0000256" key="3">
    <source>
        <dbReference type="ARBA" id="ARBA00022614"/>
    </source>
</evidence>
<evidence type="ECO:0000256" key="1">
    <source>
        <dbReference type="ARBA" id="ARBA00009865"/>
    </source>
</evidence>
<comment type="caution">
    <text evidence="9">The sequence shown here is derived from an EMBL/GenBank/DDBJ whole genome shotgun (WGS) entry which is preliminary data.</text>
</comment>
<feature type="region of interest" description="Disordered" evidence="8">
    <location>
        <begin position="99"/>
        <end position="118"/>
    </location>
</feature>
<evidence type="ECO:0000313" key="9">
    <source>
        <dbReference type="EMBL" id="OLP85702.1"/>
    </source>
</evidence>
<dbReference type="InterPro" id="IPR001611">
    <property type="entry name" value="Leu-rich_rpt"/>
</dbReference>
<evidence type="ECO:0000256" key="8">
    <source>
        <dbReference type="SAM" id="MobiDB-lite"/>
    </source>
</evidence>
<dbReference type="Gene3D" id="3.80.10.10">
    <property type="entry name" value="Ribonuclease Inhibitor"/>
    <property type="match status" value="5"/>
</dbReference>
<evidence type="ECO:0000256" key="2">
    <source>
        <dbReference type="ARBA" id="ARBA00022468"/>
    </source>
</evidence>
<evidence type="ECO:0000313" key="10">
    <source>
        <dbReference type="Proteomes" id="UP000186817"/>
    </source>
</evidence>